<dbReference type="Proteomes" id="UP000192511">
    <property type="component" value="Unassembled WGS sequence"/>
</dbReference>
<comment type="caution">
    <text evidence="1">The sequence shown here is derived from an EMBL/GenBank/DDBJ whole genome shotgun (WGS) entry which is preliminary data.</text>
</comment>
<reference evidence="1" key="1">
    <citation type="submission" date="2017-12" db="EMBL/GenBank/DDBJ databases">
        <title>FDA dAtabase for Regulatory Grade micrObial Sequences (FDA-ARGOS): Supporting development and validation of Infectious Disease Dx tests.</title>
        <authorList>
            <person name="Kerrigan L."/>
            <person name="Tallon L.J."/>
            <person name="Sadzewicz L."/>
            <person name="Sengamalay N."/>
            <person name="Ott S."/>
            <person name="Godinez A."/>
            <person name="Nagaraj S."/>
            <person name="Vavikolanu K."/>
            <person name="Vyas G."/>
            <person name="Nadendla S."/>
            <person name="Aluvathingal J."/>
            <person name="Sichtig H."/>
        </authorList>
    </citation>
    <scope>NUCLEOTIDE SEQUENCE [LARGE SCALE GENOMIC DNA]</scope>
    <source>
        <strain evidence="1">FDAARGOS_200</strain>
    </source>
</reference>
<dbReference type="EMBL" id="NBTX02000004">
    <property type="protein sequence ID" value="PNL62611.1"/>
    <property type="molecule type" value="Genomic_DNA"/>
</dbReference>
<dbReference type="AlphaFoldDB" id="A0AAX0WZ40"/>
<protein>
    <submittedName>
        <fullName evidence="1">Uncharacterized protein</fullName>
    </submittedName>
</protein>
<dbReference type="GeneID" id="98064987"/>
<name>A0AAX0WZ40_9GAMM</name>
<proteinExistence type="predicted"/>
<accession>A0AAX0WZ40</accession>
<evidence type="ECO:0000313" key="1">
    <source>
        <dbReference type="EMBL" id="PNL62611.1"/>
    </source>
</evidence>
<organism evidence="1 2">
    <name type="scientific">Legionella anisa</name>
    <dbReference type="NCBI Taxonomy" id="28082"/>
    <lineage>
        <taxon>Bacteria</taxon>
        <taxon>Pseudomonadati</taxon>
        <taxon>Pseudomonadota</taxon>
        <taxon>Gammaproteobacteria</taxon>
        <taxon>Legionellales</taxon>
        <taxon>Legionellaceae</taxon>
        <taxon>Legionella</taxon>
    </lineage>
</organism>
<dbReference type="RefSeq" id="WP_019234934.1">
    <property type="nucleotide sequence ID" value="NZ_CAAAHR010000100.1"/>
</dbReference>
<evidence type="ECO:0000313" key="2">
    <source>
        <dbReference type="Proteomes" id="UP000192511"/>
    </source>
</evidence>
<keyword evidence="2" id="KW-1185">Reference proteome</keyword>
<gene>
    <name evidence="1" type="ORF">A6J39_016125</name>
</gene>
<sequence length="242" mass="28364">MFGKFFSYFTFFPAKVTPKGDPTHNNVTHFALLALMKQIETTYKNTQITLNEEKLNIWGQSDVLNWHRRFIANQKELFAAMDKVDLSCLITNSIYNDTVRNWIHGLYKVQPRAEETLVQYSMRAANESWMYKEKFDEFKSSWETSNANLIKANALKEIKILIETNIEKEKLTNKNKSEELKHLYEIYQQCVQMDTSNNPTQLFDKIHSILIAFIKDYLKSNNDSIKEFIFAQNQGHAANLIN</sequence>